<evidence type="ECO:0000313" key="2">
    <source>
        <dbReference type="Proteomes" id="UP001500840"/>
    </source>
</evidence>
<dbReference type="EMBL" id="BAABGA010000064">
    <property type="protein sequence ID" value="GAA4463102.1"/>
    <property type="molecule type" value="Genomic_DNA"/>
</dbReference>
<comment type="caution">
    <text evidence="1">The sequence shown here is derived from an EMBL/GenBank/DDBJ whole genome shotgun (WGS) entry which is preliminary data.</text>
</comment>
<evidence type="ECO:0000313" key="1">
    <source>
        <dbReference type="EMBL" id="GAA4463102.1"/>
    </source>
</evidence>
<organism evidence="1 2">
    <name type="scientific">Novipirellula rosea</name>
    <dbReference type="NCBI Taxonomy" id="1031540"/>
    <lineage>
        <taxon>Bacteria</taxon>
        <taxon>Pseudomonadati</taxon>
        <taxon>Planctomycetota</taxon>
        <taxon>Planctomycetia</taxon>
        <taxon>Pirellulales</taxon>
        <taxon>Pirellulaceae</taxon>
        <taxon>Novipirellula</taxon>
    </lineage>
</organism>
<proteinExistence type="predicted"/>
<dbReference type="Proteomes" id="UP001500840">
    <property type="component" value="Unassembled WGS sequence"/>
</dbReference>
<name>A0ABP8N8Q4_9BACT</name>
<protein>
    <submittedName>
        <fullName evidence="1">Uncharacterized protein</fullName>
    </submittedName>
</protein>
<sequence length="234" mass="25155">MYCVHCGADGAATFCAKCGQRQEPLVGDDPPSAESSDSIIEAVDNKAAVIEAVIHWTDSIQYETVLASDDARKRITLAARDSRQGVTGEDLLAVFDAVSPIGFSLVKLSKVILPICDKLGLKTDRHATEVFFAPPGRVLLATLCALAAKSLMIAEVHQDIDKCSLTAELPSTLITNCGKLHLLLEESDGCVQVSVATTISAQWYDWGKSKRLIAEIFAAIDSDLHLQQSDQRAA</sequence>
<keyword evidence="2" id="KW-1185">Reference proteome</keyword>
<accession>A0ABP8N8Q4</accession>
<reference evidence="2" key="1">
    <citation type="journal article" date="2019" name="Int. J. Syst. Evol. Microbiol.">
        <title>The Global Catalogue of Microorganisms (GCM) 10K type strain sequencing project: providing services to taxonomists for standard genome sequencing and annotation.</title>
        <authorList>
            <consortium name="The Broad Institute Genomics Platform"/>
            <consortium name="The Broad Institute Genome Sequencing Center for Infectious Disease"/>
            <person name="Wu L."/>
            <person name="Ma J."/>
        </authorList>
    </citation>
    <scope>NUCLEOTIDE SEQUENCE [LARGE SCALE GENOMIC DNA]</scope>
    <source>
        <strain evidence="2">JCM 17759</strain>
    </source>
</reference>
<dbReference type="RefSeq" id="WP_339946390.1">
    <property type="nucleotide sequence ID" value="NZ_BAABGA010000064.1"/>
</dbReference>
<gene>
    <name evidence="1" type="ORF">GCM10023156_47840</name>
</gene>